<evidence type="ECO:0000313" key="1">
    <source>
        <dbReference type="EMBL" id="KAJ6641997.1"/>
    </source>
</evidence>
<reference evidence="1" key="1">
    <citation type="submission" date="2022-07" db="EMBL/GenBank/DDBJ databases">
        <authorList>
            <person name="Trinca V."/>
            <person name="Uliana J.V.C."/>
            <person name="Torres T.T."/>
            <person name="Ward R.J."/>
            <person name="Monesi N."/>
        </authorList>
    </citation>
    <scope>NUCLEOTIDE SEQUENCE</scope>
    <source>
        <strain evidence="1">HSMRA1968</strain>
        <tissue evidence="1">Whole embryos</tissue>
    </source>
</reference>
<sequence>MMITFPRPAKR</sequence>
<dbReference type="Proteomes" id="UP001151699">
    <property type="component" value="Chromosome B"/>
</dbReference>
<keyword evidence="2" id="KW-1185">Reference proteome</keyword>
<name>A0A9Q0S1J0_9DIPT</name>
<proteinExistence type="predicted"/>
<gene>
    <name evidence="1" type="ORF">Bhyg_06942</name>
</gene>
<dbReference type="EMBL" id="WJQU01000002">
    <property type="protein sequence ID" value="KAJ6641997.1"/>
    <property type="molecule type" value="Genomic_DNA"/>
</dbReference>
<evidence type="ECO:0000313" key="2">
    <source>
        <dbReference type="Proteomes" id="UP001151699"/>
    </source>
</evidence>
<accession>A0A9Q0S1J0</accession>
<comment type="caution">
    <text evidence="1">The sequence shown here is derived from an EMBL/GenBank/DDBJ whole genome shotgun (WGS) entry which is preliminary data.</text>
</comment>
<protein>
    <submittedName>
        <fullName evidence="1">Uncharacterized protein</fullName>
    </submittedName>
</protein>
<organism evidence="1 2">
    <name type="scientific">Pseudolycoriella hygida</name>
    <dbReference type="NCBI Taxonomy" id="35572"/>
    <lineage>
        <taxon>Eukaryota</taxon>
        <taxon>Metazoa</taxon>
        <taxon>Ecdysozoa</taxon>
        <taxon>Arthropoda</taxon>
        <taxon>Hexapoda</taxon>
        <taxon>Insecta</taxon>
        <taxon>Pterygota</taxon>
        <taxon>Neoptera</taxon>
        <taxon>Endopterygota</taxon>
        <taxon>Diptera</taxon>
        <taxon>Nematocera</taxon>
        <taxon>Sciaroidea</taxon>
        <taxon>Sciaridae</taxon>
        <taxon>Pseudolycoriella</taxon>
    </lineage>
</organism>